<evidence type="ECO:0000313" key="2">
    <source>
        <dbReference type="EMBL" id="EFN85956.1"/>
    </source>
</evidence>
<feature type="compositionally biased region" description="Polar residues" evidence="1">
    <location>
        <begin position="7"/>
        <end position="17"/>
    </location>
</feature>
<dbReference type="Proteomes" id="UP000008237">
    <property type="component" value="Unassembled WGS sequence"/>
</dbReference>
<protein>
    <submittedName>
        <fullName evidence="2">Uncharacterized protein</fullName>
    </submittedName>
</protein>
<sequence>MDGFRNGQKSIRNTTGETTDRLPDNNEATLLVGRRPCATTTTTATNYHHPRPRPPPPPPPPPPRPPPPPSCRGLYLAYEFVGAAVEREPNMQCKSKLVNSRRKNRNTSSSKVYALNGVRKGNLIGRTARREGRREETRFANSQGRPREVPGEPVRSDPKGAAPRAQHHQLNYQRAFSHGYDENSELIVARSMFAKAVDSRTNELD</sequence>
<organism evidence="3">
    <name type="scientific">Harpegnathos saltator</name>
    <name type="common">Jerdon's jumping ant</name>
    <dbReference type="NCBI Taxonomy" id="610380"/>
    <lineage>
        <taxon>Eukaryota</taxon>
        <taxon>Metazoa</taxon>
        <taxon>Ecdysozoa</taxon>
        <taxon>Arthropoda</taxon>
        <taxon>Hexapoda</taxon>
        <taxon>Insecta</taxon>
        <taxon>Pterygota</taxon>
        <taxon>Neoptera</taxon>
        <taxon>Endopterygota</taxon>
        <taxon>Hymenoptera</taxon>
        <taxon>Apocrita</taxon>
        <taxon>Aculeata</taxon>
        <taxon>Formicoidea</taxon>
        <taxon>Formicidae</taxon>
        <taxon>Ponerinae</taxon>
        <taxon>Ponerini</taxon>
        <taxon>Harpegnathos</taxon>
    </lineage>
</organism>
<evidence type="ECO:0000256" key="1">
    <source>
        <dbReference type="SAM" id="MobiDB-lite"/>
    </source>
</evidence>
<evidence type="ECO:0000313" key="3">
    <source>
        <dbReference type="Proteomes" id="UP000008237"/>
    </source>
</evidence>
<gene>
    <name evidence="2" type="ORF">EAI_07881</name>
</gene>
<proteinExistence type="predicted"/>
<reference evidence="2 3" key="1">
    <citation type="journal article" date="2010" name="Science">
        <title>Genomic comparison of the ants Camponotus floridanus and Harpegnathos saltator.</title>
        <authorList>
            <person name="Bonasio R."/>
            <person name="Zhang G."/>
            <person name="Ye C."/>
            <person name="Mutti N.S."/>
            <person name="Fang X."/>
            <person name="Qin N."/>
            <person name="Donahue G."/>
            <person name="Yang P."/>
            <person name="Li Q."/>
            <person name="Li C."/>
            <person name="Zhang P."/>
            <person name="Huang Z."/>
            <person name="Berger S.L."/>
            <person name="Reinberg D."/>
            <person name="Wang J."/>
            <person name="Liebig J."/>
        </authorList>
    </citation>
    <scope>NUCLEOTIDE SEQUENCE [LARGE SCALE GENOMIC DNA]</scope>
    <source>
        <strain evidence="2 3">R22 G/1</strain>
    </source>
</reference>
<keyword evidence="3" id="KW-1185">Reference proteome</keyword>
<name>E2BEB1_HARSA</name>
<feature type="compositionally biased region" description="Basic and acidic residues" evidence="1">
    <location>
        <begin position="145"/>
        <end position="158"/>
    </location>
</feature>
<feature type="region of interest" description="Disordered" evidence="1">
    <location>
        <begin position="128"/>
        <end position="174"/>
    </location>
</feature>
<feature type="compositionally biased region" description="Pro residues" evidence="1">
    <location>
        <begin position="53"/>
        <end position="70"/>
    </location>
</feature>
<accession>E2BEB1</accession>
<dbReference type="AlphaFoldDB" id="E2BEB1"/>
<feature type="compositionally biased region" description="Basic and acidic residues" evidence="1">
    <location>
        <begin position="128"/>
        <end position="138"/>
    </location>
</feature>
<feature type="region of interest" description="Disordered" evidence="1">
    <location>
        <begin position="1"/>
        <end position="72"/>
    </location>
</feature>
<dbReference type="InParanoid" id="E2BEB1"/>
<dbReference type="SUPFAM" id="SSF101447">
    <property type="entry name" value="Formin homology 2 domain (FH2 domain)"/>
    <property type="match status" value="1"/>
</dbReference>
<dbReference type="EMBL" id="GL447768">
    <property type="protein sequence ID" value="EFN85956.1"/>
    <property type="molecule type" value="Genomic_DNA"/>
</dbReference>